<dbReference type="CDD" id="cd07377">
    <property type="entry name" value="WHTH_GntR"/>
    <property type="match status" value="1"/>
</dbReference>
<reference evidence="6" key="1">
    <citation type="submission" date="2020-08" db="EMBL/GenBank/DDBJ databases">
        <title>Genome public.</title>
        <authorList>
            <person name="Liu C."/>
            <person name="Sun Q."/>
        </authorList>
    </citation>
    <scope>NUCLEOTIDE SEQUENCE</scope>
    <source>
        <strain evidence="6">NSJ-15</strain>
    </source>
</reference>
<comment type="caution">
    <text evidence="6">The sequence shown here is derived from an EMBL/GenBank/DDBJ whole genome shotgun (WGS) entry which is preliminary data.</text>
</comment>
<dbReference type="SUPFAM" id="SSF53822">
    <property type="entry name" value="Periplasmic binding protein-like I"/>
    <property type="match status" value="1"/>
</dbReference>
<dbReference type="PANTHER" id="PTHR30146">
    <property type="entry name" value="LACI-RELATED TRANSCRIPTIONAL REPRESSOR"/>
    <property type="match status" value="1"/>
</dbReference>
<evidence type="ECO:0000313" key="7">
    <source>
        <dbReference type="Proteomes" id="UP000632659"/>
    </source>
</evidence>
<keyword evidence="1" id="KW-0678">Repressor</keyword>
<dbReference type="InterPro" id="IPR036388">
    <property type="entry name" value="WH-like_DNA-bd_sf"/>
</dbReference>
<name>A0A8J6PFE0_9FIRM</name>
<dbReference type="SUPFAM" id="SSF46785">
    <property type="entry name" value="Winged helix' DNA-binding domain"/>
    <property type="match status" value="1"/>
</dbReference>
<keyword evidence="3" id="KW-0238">DNA-binding</keyword>
<keyword evidence="4" id="KW-0804">Transcription</keyword>
<dbReference type="PANTHER" id="PTHR30146:SF148">
    <property type="entry name" value="HTH-TYPE TRANSCRIPTIONAL REPRESSOR PURR-RELATED"/>
    <property type="match status" value="1"/>
</dbReference>
<organism evidence="6 7">
    <name type="scientific">Massiliimalia timonensis</name>
    <dbReference type="NCBI Taxonomy" id="1987501"/>
    <lineage>
        <taxon>Bacteria</taxon>
        <taxon>Bacillati</taxon>
        <taxon>Bacillota</taxon>
        <taxon>Clostridia</taxon>
        <taxon>Eubacteriales</taxon>
        <taxon>Oscillospiraceae</taxon>
        <taxon>Massiliimalia</taxon>
    </lineage>
</organism>
<evidence type="ECO:0000256" key="2">
    <source>
        <dbReference type="ARBA" id="ARBA00023015"/>
    </source>
</evidence>
<dbReference type="GO" id="GO:0003700">
    <property type="term" value="F:DNA-binding transcription factor activity"/>
    <property type="evidence" value="ECO:0007669"/>
    <property type="project" value="InterPro"/>
</dbReference>
<dbReference type="EMBL" id="JACRTL010000002">
    <property type="protein sequence ID" value="MBC8610712.1"/>
    <property type="molecule type" value="Genomic_DNA"/>
</dbReference>
<dbReference type="AlphaFoldDB" id="A0A8J6PFE0"/>
<protein>
    <submittedName>
        <fullName evidence="6">GntR family transcriptional regulator</fullName>
    </submittedName>
</protein>
<dbReference type="Proteomes" id="UP000632659">
    <property type="component" value="Unassembled WGS sequence"/>
</dbReference>
<evidence type="ECO:0000256" key="3">
    <source>
        <dbReference type="ARBA" id="ARBA00023125"/>
    </source>
</evidence>
<dbReference type="InterPro" id="IPR000524">
    <property type="entry name" value="Tscrpt_reg_HTH_GntR"/>
</dbReference>
<dbReference type="InterPro" id="IPR046335">
    <property type="entry name" value="LacI/GalR-like_sensor"/>
</dbReference>
<gene>
    <name evidence="6" type="ORF">H8702_06190</name>
</gene>
<dbReference type="InterPro" id="IPR028082">
    <property type="entry name" value="Peripla_BP_I"/>
</dbReference>
<dbReference type="CDD" id="cd06267">
    <property type="entry name" value="PBP1_LacI_sugar_binding-like"/>
    <property type="match status" value="1"/>
</dbReference>
<dbReference type="InterPro" id="IPR036390">
    <property type="entry name" value="WH_DNA-bd_sf"/>
</dbReference>
<evidence type="ECO:0000313" key="6">
    <source>
        <dbReference type="EMBL" id="MBC8610712.1"/>
    </source>
</evidence>
<evidence type="ECO:0000256" key="4">
    <source>
        <dbReference type="ARBA" id="ARBA00023163"/>
    </source>
</evidence>
<keyword evidence="2" id="KW-0805">Transcription regulation</keyword>
<dbReference type="Gene3D" id="1.10.10.10">
    <property type="entry name" value="Winged helix-like DNA-binding domain superfamily/Winged helix DNA-binding domain"/>
    <property type="match status" value="1"/>
</dbReference>
<dbReference type="PROSITE" id="PS50949">
    <property type="entry name" value="HTH_GNTR"/>
    <property type="match status" value="1"/>
</dbReference>
<dbReference type="GO" id="GO:0000976">
    <property type="term" value="F:transcription cis-regulatory region binding"/>
    <property type="evidence" value="ECO:0007669"/>
    <property type="project" value="TreeGrafter"/>
</dbReference>
<dbReference type="Pfam" id="PF00392">
    <property type="entry name" value="GntR"/>
    <property type="match status" value="1"/>
</dbReference>
<dbReference type="PRINTS" id="PR00035">
    <property type="entry name" value="HTHGNTR"/>
</dbReference>
<keyword evidence="7" id="KW-1185">Reference proteome</keyword>
<evidence type="ECO:0000259" key="5">
    <source>
        <dbReference type="PROSITE" id="PS50949"/>
    </source>
</evidence>
<feature type="domain" description="HTH gntR-type" evidence="5">
    <location>
        <begin position="13"/>
        <end position="81"/>
    </location>
</feature>
<evidence type="ECO:0000256" key="1">
    <source>
        <dbReference type="ARBA" id="ARBA00022491"/>
    </source>
</evidence>
<dbReference type="Pfam" id="PF13377">
    <property type="entry name" value="Peripla_BP_3"/>
    <property type="match status" value="1"/>
</dbReference>
<proteinExistence type="predicted"/>
<sequence length="376" mass="42722">MMKEEYKQTKRKKPIYIYIYETLHNEIGKGMYSTAEFLPSEKELCERFDVERNTVRKALKLLVDDGMIIRVPGCGTKIVTQEEKSQESKQAEDIGHCILLTTQEDYLHNADGEYFHLKLIKSFENVFSNLGYNLIVKYIEKETDLKNTILQTSPSAIIFDSYHQSACYQEAIRAGIPCISVNHYTPLMTSLVSNNFDGAYQVVKMLTEAGHERIALITGKRNYQTTVERLGGIQKLYMQNGIPIKEKYIFTGNWQFNSGVEIGEKILAFPKEERPTAVFAFNDDMAFGCLSCFEKHGIAVPEDISIVGFDKTERYQSIFGPITTVDVNIDALVEYACWYLSGRISNTAPMTRVKIDIDVTIVDNGTVKRPNTSVPE</sequence>
<accession>A0A8J6PFE0</accession>
<dbReference type="Gene3D" id="3.40.50.2300">
    <property type="match status" value="2"/>
</dbReference>
<dbReference type="SMART" id="SM00345">
    <property type="entry name" value="HTH_GNTR"/>
    <property type="match status" value="1"/>
</dbReference>